<reference evidence="1 2" key="1">
    <citation type="submission" date="2017-04" db="EMBL/GenBank/DDBJ databases">
        <title>Haemophilus influenzae in COPD genome sequencing project.</title>
        <authorList>
            <person name="Murphy T.F."/>
            <person name="Kong Y."/>
            <person name="Nadendla S."/>
            <person name="Tettelin H."/>
            <person name="Pettigrew M."/>
        </authorList>
    </citation>
    <scope>NUCLEOTIDE SEQUENCE [LARGE SCALE GENOMIC DNA]</scope>
    <source>
        <strain evidence="1 2">56P127H1</strain>
    </source>
</reference>
<protein>
    <submittedName>
        <fullName evidence="1">Uncharacterized protein</fullName>
    </submittedName>
</protein>
<accession>A0A2S9RPW1</accession>
<evidence type="ECO:0000313" key="2">
    <source>
        <dbReference type="Proteomes" id="UP000238532"/>
    </source>
</evidence>
<dbReference type="EMBL" id="NEBY01000202">
    <property type="protein sequence ID" value="PRJ61292.1"/>
    <property type="molecule type" value="Genomic_DNA"/>
</dbReference>
<dbReference type="AlphaFoldDB" id="A0A2S9RPW1"/>
<comment type="caution">
    <text evidence="1">The sequence shown here is derived from an EMBL/GenBank/DDBJ whole genome shotgun (WGS) entry which is preliminary data.</text>
</comment>
<name>A0A2S9RPW1_HAEIF</name>
<organism evidence="1 2">
    <name type="scientific">Haemophilus influenzae</name>
    <dbReference type="NCBI Taxonomy" id="727"/>
    <lineage>
        <taxon>Bacteria</taxon>
        <taxon>Pseudomonadati</taxon>
        <taxon>Pseudomonadota</taxon>
        <taxon>Gammaproteobacteria</taxon>
        <taxon>Pasteurellales</taxon>
        <taxon>Pasteurellaceae</taxon>
        <taxon>Haemophilus</taxon>
    </lineage>
</organism>
<gene>
    <name evidence="1" type="ORF">BV102_00810</name>
</gene>
<proteinExistence type="predicted"/>
<sequence>MYVSENESAVEKWHRLNGVPMSKARNSEETLHEMGLSKYPTERAFNHLSDEQKGMLKALADIEPFEDYISPGLTGDKLWHYNEKGIDKLTKAFHAMSALRTPFPRALTRRDFYNIDPHTRGK</sequence>
<evidence type="ECO:0000313" key="1">
    <source>
        <dbReference type="EMBL" id="PRJ61292.1"/>
    </source>
</evidence>
<dbReference type="RefSeq" id="WP_105891948.1">
    <property type="nucleotide sequence ID" value="NZ_NEBY01000202.1"/>
</dbReference>
<dbReference type="Proteomes" id="UP000238532">
    <property type="component" value="Unassembled WGS sequence"/>
</dbReference>